<organism evidence="1">
    <name type="scientific">Eucalyptus grandis</name>
    <name type="common">Flooded gum</name>
    <dbReference type="NCBI Taxonomy" id="71139"/>
    <lineage>
        <taxon>Eukaryota</taxon>
        <taxon>Viridiplantae</taxon>
        <taxon>Streptophyta</taxon>
        <taxon>Embryophyta</taxon>
        <taxon>Tracheophyta</taxon>
        <taxon>Spermatophyta</taxon>
        <taxon>Magnoliopsida</taxon>
        <taxon>eudicotyledons</taxon>
        <taxon>Gunneridae</taxon>
        <taxon>Pentapetalae</taxon>
        <taxon>rosids</taxon>
        <taxon>malvids</taxon>
        <taxon>Myrtales</taxon>
        <taxon>Myrtaceae</taxon>
        <taxon>Myrtoideae</taxon>
        <taxon>Eucalypteae</taxon>
        <taxon>Eucalyptus</taxon>
    </lineage>
</organism>
<proteinExistence type="predicted"/>
<dbReference type="EMBL" id="KK198759">
    <property type="protein sequence ID" value="KCW63312.1"/>
    <property type="molecule type" value="Genomic_DNA"/>
</dbReference>
<dbReference type="InParanoid" id="A0A059BAQ6"/>
<evidence type="ECO:0000313" key="1">
    <source>
        <dbReference type="EMBL" id="KCW63312.1"/>
    </source>
</evidence>
<reference evidence="1" key="1">
    <citation type="submission" date="2013-07" db="EMBL/GenBank/DDBJ databases">
        <title>The genome of Eucalyptus grandis.</title>
        <authorList>
            <person name="Schmutz J."/>
            <person name="Hayes R."/>
            <person name="Myburg A."/>
            <person name="Tuskan G."/>
            <person name="Grattapaglia D."/>
            <person name="Rokhsar D.S."/>
        </authorList>
    </citation>
    <scope>NUCLEOTIDE SEQUENCE</scope>
    <source>
        <tissue evidence="1">Leaf extractions</tissue>
    </source>
</reference>
<gene>
    <name evidence="1" type="ORF">EUGRSUZ_G00939</name>
</gene>
<dbReference type="AlphaFoldDB" id="A0A059BAQ6"/>
<dbReference type="Gramene" id="KCW63312">
    <property type="protein sequence ID" value="KCW63312"/>
    <property type="gene ID" value="EUGRSUZ_G00939"/>
</dbReference>
<sequence length="76" mass="9046">MMPSLHTCCLSEARDNVYKGGSELENVVWMLFYQQKLSYNFIDCCFCTSFNNHSMWSWSNIVANSCFREQRTDRRD</sequence>
<name>A0A059BAQ6_EUCGR</name>
<accession>A0A059BAQ6</accession>
<protein>
    <submittedName>
        <fullName evidence="1">Uncharacterized protein</fullName>
    </submittedName>
</protein>